<dbReference type="PANTHER" id="PTHR32100">
    <property type="entry name" value="OMEGA-6 FATTY ACID DESATURASE, CHLOROPLASTIC"/>
    <property type="match status" value="1"/>
</dbReference>
<dbReference type="RefSeq" id="XP_002171396.1">
    <property type="nucleotide sequence ID" value="XM_002171360.2"/>
</dbReference>
<evidence type="ECO:0000256" key="2">
    <source>
        <dbReference type="SAM" id="Phobius"/>
    </source>
</evidence>
<dbReference type="STRING" id="402676.B6JUZ9"/>
<organism evidence="4 5">
    <name type="scientific">Schizosaccharomyces japonicus (strain yFS275 / FY16936)</name>
    <name type="common">Fission yeast</name>
    <dbReference type="NCBI Taxonomy" id="402676"/>
    <lineage>
        <taxon>Eukaryota</taxon>
        <taxon>Fungi</taxon>
        <taxon>Dikarya</taxon>
        <taxon>Ascomycota</taxon>
        <taxon>Taphrinomycotina</taxon>
        <taxon>Schizosaccharomycetes</taxon>
        <taxon>Schizosaccharomycetales</taxon>
        <taxon>Schizosaccharomycetaceae</taxon>
        <taxon>Schizosaccharomyces</taxon>
    </lineage>
</organism>
<feature type="transmembrane region" description="Helical" evidence="2">
    <location>
        <begin position="311"/>
        <end position="328"/>
    </location>
</feature>
<dbReference type="Proteomes" id="UP000001744">
    <property type="component" value="Unassembled WGS sequence"/>
</dbReference>
<dbReference type="eggNOG" id="ENOG502QQNB">
    <property type="taxonomic scope" value="Eukaryota"/>
</dbReference>
<evidence type="ECO:0000313" key="5">
    <source>
        <dbReference type="Proteomes" id="UP000001744"/>
    </source>
</evidence>
<sequence length="449" mass="51205">MTYSVIAEQSSTASAKPLEPKKNVEPTVSPSAQESVYPNNRSPDCMADSYGNPYELPDISMKDVYNAIPKHCFERSLVRSFSYLLRDLLCVVITGGLAHKLIPLLPSSLIVRSMAWTTYGFIQSLFFTGLWVLSHECGHSAFSPYNWVNDTVGWIVHSALFVPYFSWKFTHGTHHKKNAHMTEDTVFVPKTAEVKLNRKTGGTGCDKEGKKINLYSEAFYEAINESPLVTSLNVFLQQSLGWIVHLFTNATGQYPPGYAWYKMNHFHPGAPMFRRDQLRAVLLSDLGMLVAFGVLIYLIRKTSLSTVALYYGIPYYFVNGWLVLITYLQHTDPLLARYDNRTWNFTRGALVSVDRDFGFIGKHLFHDIIETHVLHHLISRIPFYNAREATEAVRPLLGKFYLRDTTNMFVALYRAFRQCQWVQDCGNGVYFFENANKGPGDRRLKVKAV</sequence>
<dbReference type="InterPro" id="IPR005804">
    <property type="entry name" value="FA_desaturase_dom"/>
</dbReference>
<feature type="compositionally biased region" description="Polar residues" evidence="1">
    <location>
        <begin position="1"/>
        <end position="14"/>
    </location>
</feature>
<keyword evidence="2" id="KW-0812">Transmembrane</keyword>
<proteinExistence type="predicted"/>
<feature type="region of interest" description="Disordered" evidence="1">
    <location>
        <begin position="1"/>
        <end position="40"/>
    </location>
</feature>
<dbReference type="JaponicusDB" id="SJAG_00099"/>
<dbReference type="Pfam" id="PF00487">
    <property type="entry name" value="FA_desaturase"/>
    <property type="match status" value="1"/>
</dbReference>
<keyword evidence="5" id="KW-1185">Reference proteome</keyword>
<keyword evidence="2" id="KW-1133">Transmembrane helix</keyword>
<dbReference type="GO" id="GO:0006636">
    <property type="term" value="P:unsaturated fatty acid biosynthetic process"/>
    <property type="evidence" value="ECO:0000318"/>
    <property type="project" value="GO_Central"/>
</dbReference>
<dbReference type="GeneID" id="7051048"/>
<dbReference type="CDD" id="cd03507">
    <property type="entry name" value="Delta12-FADS-like"/>
    <property type="match status" value="1"/>
</dbReference>
<dbReference type="AlphaFoldDB" id="B6JUZ9"/>
<keyword evidence="2" id="KW-0472">Membrane</keyword>
<dbReference type="GO" id="GO:0016491">
    <property type="term" value="F:oxidoreductase activity"/>
    <property type="evidence" value="ECO:0000318"/>
    <property type="project" value="GO_Central"/>
</dbReference>
<feature type="compositionally biased region" description="Polar residues" evidence="1">
    <location>
        <begin position="26"/>
        <end position="40"/>
    </location>
</feature>
<dbReference type="OMA" id="IGQHIFH"/>
<reference evidence="4 5" key="1">
    <citation type="journal article" date="2011" name="Science">
        <title>Comparative functional genomics of the fission yeasts.</title>
        <authorList>
            <person name="Rhind N."/>
            <person name="Chen Z."/>
            <person name="Yassour M."/>
            <person name="Thompson D.A."/>
            <person name="Haas B.J."/>
            <person name="Habib N."/>
            <person name="Wapinski I."/>
            <person name="Roy S."/>
            <person name="Lin M.F."/>
            <person name="Heiman D.I."/>
            <person name="Young S.K."/>
            <person name="Furuya K."/>
            <person name="Guo Y."/>
            <person name="Pidoux A."/>
            <person name="Chen H.M."/>
            <person name="Robbertse B."/>
            <person name="Goldberg J.M."/>
            <person name="Aoki K."/>
            <person name="Bayne E.H."/>
            <person name="Berlin A.M."/>
            <person name="Desjardins C.A."/>
            <person name="Dobbs E."/>
            <person name="Dukaj L."/>
            <person name="Fan L."/>
            <person name="FitzGerald M.G."/>
            <person name="French C."/>
            <person name="Gujja S."/>
            <person name="Hansen K."/>
            <person name="Keifenheim D."/>
            <person name="Levin J.Z."/>
            <person name="Mosher R.A."/>
            <person name="Mueller C.A."/>
            <person name="Pfiffner J."/>
            <person name="Priest M."/>
            <person name="Russ C."/>
            <person name="Smialowska A."/>
            <person name="Swoboda P."/>
            <person name="Sykes S.M."/>
            <person name="Vaughn M."/>
            <person name="Vengrova S."/>
            <person name="Yoder R."/>
            <person name="Zeng Q."/>
            <person name="Allshire R."/>
            <person name="Baulcombe D."/>
            <person name="Birren B.W."/>
            <person name="Brown W."/>
            <person name="Ekwall K."/>
            <person name="Kellis M."/>
            <person name="Leatherwood J."/>
            <person name="Levin H."/>
            <person name="Margalit H."/>
            <person name="Martienssen R."/>
            <person name="Nieduszynski C.A."/>
            <person name="Spatafora J.W."/>
            <person name="Friedman N."/>
            <person name="Dalgaard J.Z."/>
            <person name="Baumann P."/>
            <person name="Niki H."/>
            <person name="Regev A."/>
            <person name="Nusbaum C."/>
        </authorList>
    </citation>
    <scope>NUCLEOTIDE SEQUENCE [LARGE SCALE GENOMIC DNA]</scope>
    <source>
        <strain evidence="5">yFS275 / FY16936</strain>
    </source>
</reference>
<protein>
    <submittedName>
        <fullName evidence="4">Delta(12) fatty acid desaturase</fullName>
    </submittedName>
</protein>
<feature type="domain" description="Fatty acid desaturase" evidence="3">
    <location>
        <begin position="116"/>
        <end position="403"/>
    </location>
</feature>
<dbReference type="InterPro" id="IPR012171">
    <property type="entry name" value="Fatty_acid_desaturase"/>
</dbReference>
<name>B6JUZ9_SCHJY</name>
<feature type="transmembrane region" description="Helical" evidence="2">
    <location>
        <begin position="280"/>
        <end position="299"/>
    </location>
</feature>
<evidence type="ECO:0000313" key="4">
    <source>
        <dbReference type="EMBL" id="EEB05103.1"/>
    </source>
</evidence>
<evidence type="ECO:0000256" key="1">
    <source>
        <dbReference type="SAM" id="MobiDB-lite"/>
    </source>
</evidence>
<gene>
    <name evidence="4" type="ORF">SJAG_00099</name>
</gene>
<evidence type="ECO:0000259" key="3">
    <source>
        <dbReference type="Pfam" id="PF00487"/>
    </source>
</evidence>
<dbReference type="VEuPathDB" id="FungiDB:SJAG_00099"/>
<dbReference type="EMBL" id="KE651166">
    <property type="protein sequence ID" value="EEB05103.1"/>
    <property type="molecule type" value="Genomic_DNA"/>
</dbReference>
<dbReference type="OrthoDB" id="1461976at2759"/>
<accession>B6JUZ9</accession>
<dbReference type="HOGENOM" id="CLU_033094_0_0_1"/>